<dbReference type="Pfam" id="PF00097">
    <property type="entry name" value="zf-C3HC4"/>
    <property type="match status" value="1"/>
</dbReference>
<dbReference type="InterPro" id="IPR000315">
    <property type="entry name" value="Znf_B-box"/>
</dbReference>
<dbReference type="InterPro" id="IPR050143">
    <property type="entry name" value="TRIM/RBCC"/>
</dbReference>
<dbReference type="InterPro" id="IPR013083">
    <property type="entry name" value="Znf_RING/FYVE/PHD"/>
</dbReference>
<dbReference type="AlphaFoldDB" id="A0A3Q7N392"/>
<evidence type="ECO:0000256" key="4">
    <source>
        <dbReference type="ARBA" id="ARBA00022833"/>
    </source>
</evidence>
<dbReference type="GO" id="GO:0008270">
    <property type="term" value="F:zinc ion binding"/>
    <property type="evidence" value="ECO:0007669"/>
    <property type="project" value="UniProtKB-KW"/>
</dbReference>
<evidence type="ECO:0000259" key="8">
    <source>
        <dbReference type="PROSITE" id="PS50089"/>
    </source>
</evidence>
<name>A0A3Q7N392_CALUR</name>
<dbReference type="PROSITE" id="PS50089">
    <property type="entry name" value="ZF_RING_2"/>
    <property type="match status" value="1"/>
</dbReference>
<gene>
    <name evidence="11" type="primary">TRIM40</name>
</gene>
<evidence type="ECO:0000256" key="2">
    <source>
        <dbReference type="ARBA" id="ARBA00022723"/>
    </source>
</evidence>
<accession>A0A3Q7N392</accession>
<feature type="compositionally biased region" description="Pro residues" evidence="7">
    <location>
        <begin position="271"/>
        <end position="284"/>
    </location>
</feature>
<dbReference type="CDD" id="cd19781">
    <property type="entry name" value="Bbox2_TRIM40_C-V"/>
    <property type="match status" value="1"/>
</dbReference>
<feature type="domain" description="RING-type" evidence="8">
    <location>
        <begin position="14"/>
        <end position="57"/>
    </location>
</feature>
<feature type="region of interest" description="Disordered" evidence="7">
    <location>
        <begin position="261"/>
        <end position="302"/>
    </location>
</feature>
<evidence type="ECO:0000313" key="11">
    <source>
        <dbReference type="RefSeq" id="XP_025714355.1"/>
    </source>
</evidence>
<sequence length="416" mass="45389">MVPPQEDGRGEGICPICQELLKDAVSTECRHHFCRGCLAWHVVKASASGVLRCPLCRKPCSEGVLGAGYLCSSHQKKVCYFCEESRLLLCGECLVSPEHQGHHELAIEDALSHYKERLSRRRRRLRRDLRALCRLRAQEEEKLWAVQAQVGCGTCRLEAELESQPQSRREQDAPLKQWPDLLEDTPAPGARILDVSRATAQLRSLVAALDKTTKGLGMDTLKEARDLLDRSTPQKLEAVYPQLEKRIQPCLLPSSAAPTCPFPGHLASDSPSPPGSPSPSPSSPPRGQERPDARGGPHACTGPPLPLCISVTPFPDSSDTEPAWLMKGKGRHGDQQAAPPTSNSLQPPAPRQQGPQSCCCKNAHPCSPRASSMLLQVTQHALPSLPLQWSSLSLIPSHPPALELRRKPSLLLGPLP</sequence>
<dbReference type="InterPro" id="IPR001841">
    <property type="entry name" value="Znf_RING"/>
</dbReference>
<reference evidence="11" key="2">
    <citation type="submission" date="2025-08" db="UniProtKB">
        <authorList>
            <consortium name="RefSeq"/>
        </authorList>
    </citation>
    <scope>IDENTIFICATION</scope>
    <source>
        <tissue evidence="11">Blood</tissue>
    </source>
</reference>
<dbReference type="PROSITE" id="PS50119">
    <property type="entry name" value="ZF_BBOX"/>
    <property type="match status" value="1"/>
</dbReference>
<dbReference type="PANTHER" id="PTHR24103">
    <property type="entry name" value="E3 UBIQUITIN-PROTEIN LIGASE TRIM"/>
    <property type="match status" value="1"/>
</dbReference>
<evidence type="ECO:0000256" key="3">
    <source>
        <dbReference type="ARBA" id="ARBA00022771"/>
    </source>
</evidence>
<dbReference type="Gene3D" id="3.30.160.60">
    <property type="entry name" value="Classic Zinc Finger"/>
    <property type="match status" value="1"/>
</dbReference>
<feature type="coiled-coil region" evidence="6">
    <location>
        <begin position="115"/>
        <end position="142"/>
    </location>
</feature>
<evidence type="ECO:0000313" key="10">
    <source>
        <dbReference type="Proteomes" id="UP000286641"/>
    </source>
</evidence>
<reference key="1">
    <citation type="submission" date="2019-01" db="UniProtKB">
        <authorList>
            <consortium name="RefSeq"/>
        </authorList>
    </citation>
    <scope>IDENTIFICATION</scope>
</reference>
<dbReference type="InterPro" id="IPR017907">
    <property type="entry name" value="Znf_RING_CS"/>
</dbReference>
<proteinExistence type="inferred from homology"/>
<evidence type="ECO:0000259" key="9">
    <source>
        <dbReference type="PROSITE" id="PS50119"/>
    </source>
</evidence>
<dbReference type="Proteomes" id="UP000286641">
    <property type="component" value="Unplaced"/>
</dbReference>
<dbReference type="SMART" id="SM00336">
    <property type="entry name" value="BBOX"/>
    <property type="match status" value="1"/>
</dbReference>
<dbReference type="CTD" id="135644"/>
<keyword evidence="10" id="KW-1185">Reference proteome</keyword>
<dbReference type="InParanoid" id="A0A3Q7N392"/>
<dbReference type="SUPFAM" id="SSF57850">
    <property type="entry name" value="RING/U-box"/>
    <property type="match status" value="1"/>
</dbReference>
<dbReference type="PROSITE" id="PS00518">
    <property type="entry name" value="ZF_RING_1"/>
    <property type="match status" value="1"/>
</dbReference>
<protein>
    <submittedName>
        <fullName evidence="11">Tripartite motif-containing protein 40</fullName>
    </submittedName>
</protein>
<dbReference type="SUPFAM" id="SSF57845">
    <property type="entry name" value="B-box zinc-binding domain"/>
    <property type="match status" value="1"/>
</dbReference>
<evidence type="ECO:0000256" key="6">
    <source>
        <dbReference type="SAM" id="Coils"/>
    </source>
</evidence>
<comment type="similarity">
    <text evidence="1">Belongs to the TRIM/RBCC family.</text>
</comment>
<dbReference type="InterPro" id="IPR018957">
    <property type="entry name" value="Znf_C3HC4_RING-type"/>
</dbReference>
<keyword evidence="3 5" id="KW-0863">Zinc-finger</keyword>
<evidence type="ECO:0000256" key="5">
    <source>
        <dbReference type="PROSITE-ProRule" id="PRU00024"/>
    </source>
</evidence>
<evidence type="ECO:0000256" key="7">
    <source>
        <dbReference type="SAM" id="MobiDB-lite"/>
    </source>
</evidence>
<dbReference type="SMART" id="SM00184">
    <property type="entry name" value="RING"/>
    <property type="match status" value="1"/>
</dbReference>
<dbReference type="Gene3D" id="3.30.40.10">
    <property type="entry name" value="Zinc/RING finger domain, C3HC4 (zinc finger)"/>
    <property type="match status" value="1"/>
</dbReference>
<feature type="domain" description="B box-type" evidence="9">
    <location>
        <begin position="66"/>
        <end position="107"/>
    </location>
</feature>
<evidence type="ECO:0000256" key="1">
    <source>
        <dbReference type="ARBA" id="ARBA00008518"/>
    </source>
</evidence>
<keyword evidence="4" id="KW-0862">Zinc</keyword>
<dbReference type="RefSeq" id="XP_025714355.1">
    <property type="nucleotide sequence ID" value="XM_025858570.1"/>
</dbReference>
<keyword evidence="6" id="KW-0175">Coiled coil</keyword>
<feature type="region of interest" description="Disordered" evidence="7">
    <location>
        <begin position="318"/>
        <end position="357"/>
    </location>
</feature>
<keyword evidence="2" id="KW-0479">Metal-binding</keyword>
<organism evidence="10 11">
    <name type="scientific">Callorhinus ursinus</name>
    <name type="common">Northern fur seal</name>
    <dbReference type="NCBI Taxonomy" id="34884"/>
    <lineage>
        <taxon>Eukaryota</taxon>
        <taxon>Metazoa</taxon>
        <taxon>Chordata</taxon>
        <taxon>Craniata</taxon>
        <taxon>Vertebrata</taxon>
        <taxon>Euteleostomi</taxon>
        <taxon>Mammalia</taxon>
        <taxon>Eutheria</taxon>
        <taxon>Laurasiatheria</taxon>
        <taxon>Carnivora</taxon>
        <taxon>Caniformia</taxon>
        <taxon>Pinnipedia</taxon>
        <taxon>Otariidae</taxon>
        <taxon>Callorhinus</taxon>
    </lineage>
</organism>